<dbReference type="InterPro" id="IPR000719">
    <property type="entry name" value="Prot_kinase_dom"/>
</dbReference>
<dbReference type="PROSITE" id="PS50011">
    <property type="entry name" value="PROTEIN_KINASE_DOM"/>
    <property type="match status" value="1"/>
</dbReference>
<keyword evidence="7" id="KW-0067">ATP-binding</keyword>
<keyword evidence="3" id="KW-0723">Serine/threonine-protein kinase</keyword>
<dbReference type="SMART" id="SM00220">
    <property type="entry name" value="S_TKc"/>
    <property type="match status" value="1"/>
</dbReference>
<keyword evidence="5" id="KW-0547">Nucleotide-binding</keyword>
<dbReference type="CDD" id="cd07843">
    <property type="entry name" value="STKc_CDC2L1"/>
    <property type="match status" value="1"/>
</dbReference>
<evidence type="ECO:0000256" key="7">
    <source>
        <dbReference type="ARBA" id="ARBA00022840"/>
    </source>
</evidence>
<comment type="caution">
    <text evidence="12">The sequence shown here is derived from an EMBL/GenBank/DDBJ whole genome shotgun (WGS) entry which is preliminary data.</text>
</comment>
<accession>A0A8K0JGT0</accession>
<dbReference type="InterPro" id="IPR045267">
    <property type="entry name" value="CDK11/PITSLRE_STKc"/>
</dbReference>
<dbReference type="InterPro" id="IPR011009">
    <property type="entry name" value="Kinase-like_dom_sf"/>
</dbReference>
<dbReference type="Gene3D" id="3.30.200.20">
    <property type="entry name" value="Phosphorylase Kinase, domain 1"/>
    <property type="match status" value="1"/>
</dbReference>
<dbReference type="Gene3D" id="1.10.510.10">
    <property type="entry name" value="Transferase(Phosphotransferase) domain 1"/>
    <property type="match status" value="1"/>
</dbReference>
<dbReference type="GO" id="GO:0005634">
    <property type="term" value="C:nucleus"/>
    <property type="evidence" value="ECO:0007669"/>
    <property type="project" value="TreeGrafter"/>
</dbReference>
<dbReference type="PANTHER" id="PTHR24056">
    <property type="entry name" value="CELL DIVISION PROTEIN KINASE"/>
    <property type="match status" value="1"/>
</dbReference>
<dbReference type="EC" id="2.7.11.22" evidence="2"/>
<evidence type="ECO:0000256" key="8">
    <source>
        <dbReference type="ARBA" id="ARBA00047811"/>
    </source>
</evidence>
<evidence type="ECO:0000256" key="5">
    <source>
        <dbReference type="ARBA" id="ARBA00022741"/>
    </source>
</evidence>
<comment type="catalytic activity">
    <reaction evidence="9">
        <text>L-seryl-[protein] + ATP = O-phospho-L-seryl-[protein] + ADP + H(+)</text>
        <dbReference type="Rhea" id="RHEA:17989"/>
        <dbReference type="Rhea" id="RHEA-COMP:9863"/>
        <dbReference type="Rhea" id="RHEA-COMP:11604"/>
        <dbReference type="ChEBI" id="CHEBI:15378"/>
        <dbReference type="ChEBI" id="CHEBI:29999"/>
        <dbReference type="ChEBI" id="CHEBI:30616"/>
        <dbReference type="ChEBI" id="CHEBI:83421"/>
        <dbReference type="ChEBI" id="CHEBI:456216"/>
        <dbReference type="EC" id="2.7.11.22"/>
    </reaction>
</comment>
<keyword evidence="4" id="KW-0808">Transferase</keyword>
<evidence type="ECO:0000259" key="11">
    <source>
        <dbReference type="PROSITE" id="PS50011"/>
    </source>
</evidence>
<comment type="similarity">
    <text evidence="1">Belongs to the protein kinase superfamily. CMGC Ser/Thr protein kinase family. CDC2/CDKX subfamily.</text>
</comment>
<dbReference type="InterPro" id="IPR050108">
    <property type="entry name" value="CDK"/>
</dbReference>
<dbReference type="InterPro" id="IPR008271">
    <property type="entry name" value="Ser/Thr_kinase_AS"/>
</dbReference>
<evidence type="ECO:0000256" key="1">
    <source>
        <dbReference type="ARBA" id="ARBA00006485"/>
    </source>
</evidence>
<dbReference type="SUPFAM" id="SSF56112">
    <property type="entry name" value="Protein kinase-like (PK-like)"/>
    <property type="match status" value="1"/>
</dbReference>
<evidence type="ECO:0000256" key="4">
    <source>
        <dbReference type="ARBA" id="ARBA00022679"/>
    </source>
</evidence>
<feature type="region of interest" description="Disordered" evidence="10">
    <location>
        <begin position="25"/>
        <end position="53"/>
    </location>
</feature>
<evidence type="ECO:0000256" key="9">
    <source>
        <dbReference type="ARBA" id="ARBA00048367"/>
    </source>
</evidence>
<gene>
    <name evidence="12" type="ORF">FFLO_05523</name>
</gene>
<dbReference type="GO" id="GO:0005524">
    <property type="term" value="F:ATP binding"/>
    <property type="evidence" value="ECO:0007669"/>
    <property type="project" value="UniProtKB-KW"/>
</dbReference>
<name>A0A8K0JGT0_9TREE</name>
<evidence type="ECO:0000313" key="13">
    <source>
        <dbReference type="Proteomes" id="UP000812966"/>
    </source>
</evidence>
<dbReference type="FunFam" id="3.30.200.20:FF:000054">
    <property type="entry name" value="Cyclin-dependent kinase 11B"/>
    <property type="match status" value="1"/>
</dbReference>
<dbReference type="AlphaFoldDB" id="A0A8K0JGT0"/>
<dbReference type="Pfam" id="PF00069">
    <property type="entry name" value="Pkinase"/>
    <property type="match status" value="1"/>
</dbReference>
<sequence length="392" mass="43593">MPKSKSPSPEFRLLGSSSRIGAAVEEPVAAVSNQPSSATTSATTSSQPPPRQPIFLPAAVPRSTLAPRRAQHPPLASCRSVYSYTRLNHIEEGTYGIVFRARCNETGGIYALKKLKLEEEKQGFPITSLREVMALMVAGEHENVVGVREIVVGDTLNQIFIVMPFIEHDLKTLLETMPHPFLQSEVKTLMMQLLSAVAHCHGNWILHRDLKTSNLLLTNRGQIKVADFGLARKFGDPLGEMTQLVVTLWYRSPELLLGAKEYTTAVDVWSVGCIFAELMQKDALFPGRGEIDQIGRIFNLLGKPTEEMWPGFSRLPLTRTINPIGPPYSSLRKKYQFLSDSGYDLLASLLRYDPEERISADVASRHPYFDESPYPKHPDLFSSFPSVAAGEK</sequence>
<feature type="domain" description="Protein kinase" evidence="11">
    <location>
        <begin position="84"/>
        <end position="369"/>
    </location>
</feature>
<reference evidence="12" key="1">
    <citation type="submission" date="2020-04" db="EMBL/GenBank/DDBJ databases">
        <title>Analysis of mating type loci in Filobasidium floriforme.</title>
        <authorList>
            <person name="Nowrousian M."/>
        </authorList>
    </citation>
    <scope>NUCLEOTIDE SEQUENCE</scope>
    <source>
        <strain evidence="12">CBS 6242</strain>
    </source>
</reference>
<evidence type="ECO:0000256" key="10">
    <source>
        <dbReference type="SAM" id="MobiDB-lite"/>
    </source>
</evidence>
<dbReference type="Proteomes" id="UP000812966">
    <property type="component" value="Unassembled WGS sequence"/>
</dbReference>
<keyword evidence="6" id="KW-0418">Kinase</keyword>
<evidence type="ECO:0000256" key="6">
    <source>
        <dbReference type="ARBA" id="ARBA00022777"/>
    </source>
</evidence>
<evidence type="ECO:0000256" key="3">
    <source>
        <dbReference type="ARBA" id="ARBA00022527"/>
    </source>
</evidence>
<dbReference type="GO" id="GO:0007346">
    <property type="term" value="P:regulation of mitotic cell cycle"/>
    <property type="evidence" value="ECO:0007669"/>
    <property type="project" value="TreeGrafter"/>
</dbReference>
<organism evidence="12 13">
    <name type="scientific">Filobasidium floriforme</name>
    <dbReference type="NCBI Taxonomy" id="5210"/>
    <lineage>
        <taxon>Eukaryota</taxon>
        <taxon>Fungi</taxon>
        <taxon>Dikarya</taxon>
        <taxon>Basidiomycota</taxon>
        <taxon>Agaricomycotina</taxon>
        <taxon>Tremellomycetes</taxon>
        <taxon>Filobasidiales</taxon>
        <taxon>Filobasidiaceae</taxon>
        <taxon>Filobasidium</taxon>
    </lineage>
</organism>
<dbReference type="EMBL" id="JABELV010000143">
    <property type="protein sequence ID" value="KAG7529592.1"/>
    <property type="molecule type" value="Genomic_DNA"/>
</dbReference>
<evidence type="ECO:0000256" key="2">
    <source>
        <dbReference type="ARBA" id="ARBA00012425"/>
    </source>
</evidence>
<dbReference type="PROSITE" id="PS00108">
    <property type="entry name" value="PROTEIN_KINASE_ST"/>
    <property type="match status" value="1"/>
</dbReference>
<dbReference type="FunFam" id="1.10.510.10:FF:000211">
    <property type="entry name" value="Cyclin-dependent kinase G-2"/>
    <property type="match status" value="1"/>
</dbReference>
<dbReference type="GO" id="GO:0004693">
    <property type="term" value="F:cyclin-dependent protein serine/threonine kinase activity"/>
    <property type="evidence" value="ECO:0007669"/>
    <property type="project" value="UniProtKB-EC"/>
</dbReference>
<comment type="catalytic activity">
    <reaction evidence="8">
        <text>L-threonyl-[protein] + ATP = O-phospho-L-threonyl-[protein] + ADP + H(+)</text>
        <dbReference type="Rhea" id="RHEA:46608"/>
        <dbReference type="Rhea" id="RHEA-COMP:11060"/>
        <dbReference type="Rhea" id="RHEA-COMP:11605"/>
        <dbReference type="ChEBI" id="CHEBI:15378"/>
        <dbReference type="ChEBI" id="CHEBI:30013"/>
        <dbReference type="ChEBI" id="CHEBI:30616"/>
        <dbReference type="ChEBI" id="CHEBI:61977"/>
        <dbReference type="ChEBI" id="CHEBI:456216"/>
        <dbReference type="EC" id="2.7.11.22"/>
    </reaction>
</comment>
<keyword evidence="13" id="KW-1185">Reference proteome</keyword>
<evidence type="ECO:0000313" key="12">
    <source>
        <dbReference type="EMBL" id="KAG7529592.1"/>
    </source>
</evidence>
<feature type="compositionally biased region" description="Low complexity" evidence="10">
    <location>
        <begin position="34"/>
        <end position="46"/>
    </location>
</feature>
<dbReference type="PANTHER" id="PTHR24056:SF107">
    <property type="entry name" value="CYCLIN-DEPENDENT KINASE 11A-RELATED"/>
    <property type="match status" value="1"/>
</dbReference>
<proteinExistence type="inferred from homology"/>
<protein>
    <recommendedName>
        <fullName evidence="2">cyclin-dependent kinase</fullName>
        <ecNumber evidence="2">2.7.11.22</ecNumber>
    </recommendedName>
</protein>